<reference evidence="2 3" key="1">
    <citation type="submission" date="2019-08" db="EMBL/GenBank/DDBJ databases">
        <title>The genome of the soybean aphid Biotype 1, its phylome, world population structure and adaptation to the North American continent.</title>
        <authorList>
            <person name="Giordano R."/>
            <person name="Donthu R.K."/>
            <person name="Hernandez A.G."/>
            <person name="Wright C.L."/>
            <person name="Zimin A.V."/>
        </authorList>
    </citation>
    <scope>NUCLEOTIDE SEQUENCE [LARGE SCALE GENOMIC DNA]</scope>
    <source>
        <tissue evidence="2">Whole aphids</tissue>
    </source>
</reference>
<protein>
    <submittedName>
        <fullName evidence="2">Uncharacterized protein</fullName>
    </submittedName>
</protein>
<gene>
    <name evidence="2" type="ORF">AGLY_011502</name>
</gene>
<organism evidence="2 3">
    <name type="scientific">Aphis glycines</name>
    <name type="common">Soybean aphid</name>
    <dbReference type="NCBI Taxonomy" id="307491"/>
    <lineage>
        <taxon>Eukaryota</taxon>
        <taxon>Metazoa</taxon>
        <taxon>Ecdysozoa</taxon>
        <taxon>Arthropoda</taxon>
        <taxon>Hexapoda</taxon>
        <taxon>Insecta</taxon>
        <taxon>Pterygota</taxon>
        <taxon>Neoptera</taxon>
        <taxon>Paraneoptera</taxon>
        <taxon>Hemiptera</taxon>
        <taxon>Sternorrhyncha</taxon>
        <taxon>Aphidomorpha</taxon>
        <taxon>Aphidoidea</taxon>
        <taxon>Aphididae</taxon>
        <taxon>Aphidini</taxon>
        <taxon>Aphis</taxon>
        <taxon>Aphis</taxon>
    </lineage>
</organism>
<dbReference type="Proteomes" id="UP000475862">
    <property type="component" value="Unassembled WGS sequence"/>
</dbReference>
<dbReference type="EMBL" id="VYZN01000043">
    <property type="protein sequence ID" value="KAE9530040.1"/>
    <property type="molecule type" value="Genomic_DNA"/>
</dbReference>
<keyword evidence="1" id="KW-0812">Transmembrane</keyword>
<name>A0A6G0TCM0_APHGL</name>
<proteinExistence type="predicted"/>
<comment type="caution">
    <text evidence="2">The sequence shown here is derived from an EMBL/GenBank/DDBJ whole genome shotgun (WGS) entry which is preliminary data.</text>
</comment>
<keyword evidence="3" id="KW-1185">Reference proteome</keyword>
<dbReference type="AlphaFoldDB" id="A0A6G0TCM0"/>
<evidence type="ECO:0000313" key="3">
    <source>
        <dbReference type="Proteomes" id="UP000475862"/>
    </source>
</evidence>
<sequence>MDFNIFILSNVSFLIVLIWFAQVFLISNVTPRIFKDFLFCIIVSPIVKLRSADQSWRELIVSCRNIWVLSGFFPLQKILKSSANRVHFIGNLIASKTNPRLCRKHYPIRIIYRIIKTPFVTVRGIDDLYFGQKPERTDEHIGDHSIETPECIDELKMDSRYTKQNEKLQMQTEEEEENDIQVDPWTTYLYHMIDYDQCGRPKSRKTIKDNTVDCNSSTDSGLEEQHTDDVCDNGVANFEKKNKSITIPEIVLPPGNHDLSASTWDMPISNKCKTNDPDTRIIINDLTLFAIQQKKDRSFICAFCGLQNVGTRRVVYITMMCSLMACFICYRRLNYETTHRPDGDLMSPAENASKFEEIIELLTTKVEDRIKAPLLFLLDQQYDVIVEYPPITGPESIY</sequence>
<keyword evidence="1" id="KW-1133">Transmembrane helix</keyword>
<accession>A0A6G0TCM0</accession>
<keyword evidence="1" id="KW-0472">Membrane</keyword>
<feature type="transmembrane region" description="Helical" evidence="1">
    <location>
        <begin position="6"/>
        <end position="26"/>
    </location>
</feature>
<evidence type="ECO:0000256" key="1">
    <source>
        <dbReference type="SAM" id="Phobius"/>
    </source>
</evidence>
<evidence type="ECO:0000313" key="2">
    <source>
        <dbReference type="EMBL" id="KAE9530040.1"/>
    </source>
</evidence>